<evidence type="ECO:0000313" key="4">
    <source>
        <dbReference type="Proteomes" id="UP000002282"/>
    </source>
</evidence>
<gene>
    <name evidence="3" type="primary">Dyak\GE14642</name>
    <name evidence="3" type="synonym">dyak_GLEANR_1489</name>
    <name evidence="3" type="synonym">GE14642</name>
    <name evidence="3" type="ORF">Dyak_GE14642</name>
</gene>
<evidence type="ECO:0000259" key="2">
    <source>
        <dbReference type="PROSITE" id="PS50041"/>
    </source>
</evidence>
<dbReference type="SMART" id="SM00034">
    <property type="entry name" value="CLECT"/>
    <property type="match status" value="1"/>
</dbReference>
<keyword evidence="1" id="KW-0732">Signal</keyword>
<dbReference type="Proteomes" id="UP000002282">
    <property type="component" value="Chromosome 2L"/>
</dbReference>
<organism evidence="3 4">
    <name type="scientific">Drosophila yakuba</name>
    <name type="common">Fruit fly</name>
    <dbReference type="NCBI Taxonomy" id="7245"/>
    <lineage>
        <taxon>Eukaryota</taxon>
        <taxon>Metazoa</taxon>
        <taxon>Ecdysozoa</taxon>
        <taxon>Arthropoda</taxon>
        <taxon>Hexapoda</taxon>
        <taxon>Insecta</taxon>
        <taxon>Pterygota</taxon>
        <taxon>Neoptera</taxon>
        <taxon>Endopterygota</taxon>
        <taxon>Diptera</taxon>
        <taxon>Brachycera</taxon>
        <taxon>Muscomorpha</taxon>
        <taxon>Ephydroidea</taxon>
        <taxon>Drosophilidae</taxon>
        <taxon>Drosophila</taxon>
        <taxon>Sophophora</taxon>
    </lineage>
</organism>
<dbReference type="AlphaFoldDB" id="B4NZ41"/>
<dbReference type="InterPro" id="IPR016186">
    <property type="entry name" value="C-type_lectin-like/link_sf"/>
</dbReference>
<dbReference type="SMR" id="B4NZ41"/>
<dbReference type="OrthoDB" id="7357196at2759"/>
<feature type="chain" id="PRO_5002820570" description="C-type lectin domain-containing protein" evidence="1">
    <location>
        <begin position="20"/>
        <end position="274"/>
    </location>
</feature>
<dbReference type="InterPro" id="IPR001304">
    <property type="entry name" value="C-type_lectin-like"/>
</dbReference>
<dbReference type="Gene3D" id="3.10.100.10">
    <property type="entry name" value="Mannose-Binding Protein A, subunit A"/>
    <property type="match status" value="1"/>
</dbReference>
<dbReference type="EMBL" id="CM000157">
    <property type="protein sequence ID" value="EDW87705.1"/>
    <property type="molecule type" value="Genomic_DNA"/>
</dbReference>
<reference evidence="3 4" key="2">
    <citation type="journal article" date="2007" name="PLoS Biol.">
        <title>Principles of genome evolution in the Drosophila melanogaster species group.</title>
        <authorList>
            <person name="Ranz J.M."/>
            <person name="Maurin D."/>
            <person name="Chan Y.S."/>
            <person name="von Grotthuss M."/>
            <person name="Hillier L.W."/>
            <person name="Roote J."/>
            <person name="Ashburner M."/>
            <person name="Bergman C.M."/>
        </authorList>
    </citation>
    <scope>NUCLEOTIDE SEQUENCE [LARGE SCALE GENOMIC DNA]</scope>
    <source>
        <strain evidence="4">Tai18E2 / Tucson 14021-0261.01</strain>
    </source>
</reference>
<name>B4NZ41_DROYA</name>
<sequence>MFQLNALFFYATIAIVLNAIPSGSEDPSRFVCRLQDPPNQCGEFCLTALMPLIDHIAKHQEQWKTCNLDNGLTKAKLEEIQGRQTDIRKQIESQEPSLTKSWKKIISEDIGDRINRMESKQLKMEGLLSGIQEAVTSIKNDIRRWRISQKFKLIGSKYLYIENDFKANWTTALSACKQMGGNLASISDGDDFNAIVSKLNQNESYKIGINDLAEKYVFISVSSGKKAPFLKWKPGEPRYNHEDQRCVTIHNGGMWVDGCTAFHKFICEADDNTL</sequence>
<feature type="signal peptide" evidence="1">
    <location>
        <begin position="1"/>
        <end position="19"/>
    </location>
</feature>
<reference evidence="3 4" key="1">
    <citation type="journal article" date="2007" name="Nature">
        <title>Evolution of genes and genomes on the Drosophila phylogeny.</title>
        <authorList>
            <consortium name="Drosophila 12 Genomes Consortium"/>
            <person name="Clark A.G."/>
            <person name="Eisen M.B."/>
            <person name="Smith D.R."/>
            <person name="Bergman C.M."/>
            <person name="Oliver B."/>
            <person name="Markow T.A."/>
            <person name="Kaufman T.C."/>
            <person name="Kellis M."/>
            <person name="Gelbart W."/>
            <person name="Iyer V.N."/>
            <person name="Pollard D.A."/>
            <person name="Sackton T.B."/>
            <person name="Larracuente A.M."/>
            <person name="Singh N.D."/>
            <person name="Abad J.P."/>
            <person name="Abt D.N."/>
            <person name="Adryan B."/>
            <person name="Aguade M."/>
            <person name="Akashi H."/>
            <person name="Anderson W.W."/>
            <person name="Aquadro C.F."/>
            <person name="Ardell D.H."/>
            <person name="Arguello R."/>
            <person name="Artieri C.G."/>
            <person name="Barbash D.A."/>
            <person name="Barker D."/>
            <person name="Barsanti P."/>
            <person name="Batterham P."/>
            <person name="Batzoglou S."/>
            <person name="Begun D."/>
            <person name="Bhutkar A."/>
            <person name="Blanco E."/>
            <person name="Bosak S.A."/>
            <person name="Bradley R.K."/>
            <person name="Brand A.D."/>
            <person name="Brent M.R."/>
            <person name="Brooks A.N."/>
            <person name="Brown R.H."/>
            <person name="Butlin R.K."/>
            <person name="Caggese C."/>
            <person name="Calvi B.R."/>
            <person name="Bernardo de Carvalho A."/>
            <person name="Caspi A."/>
            <person name="Castrezana S."/>
            <person name="Celniker S.E."/>
            <person name="Chang J.L."/>
            <person name="Chapple C."/>
            <person name="Chatterji S."/>
            <person name="Chinwalla A."/>
            <person name="Civetta A."/>
            <person name="Clifton S.W."/>
            <person name="Comeron J.M."/>
            <person name="Costello J.C."/>
            <person name="Coyne J.A."/>
            <person name="Daub J."/>
            <person name="David R.G."/>
            <person name="Delcher A.L."/>
            <person name="Delehaunty K."/>
            <person name="Do C.B."/>
            <person name="Ebling H."/>
            <person name="Edwards K."/>
            <person name="Eickbush T."/>
            <person name="Evans J.D."/>
            <person name="Filipski A."/>
            <person name="Findeiss S."/>
            <person name="Freyhult E."/>
            <person name="Fulton L."/>
            <person name="Fulton R."/>
            <person name="Garcia A.C."/>
            <person name="Gardiner A."/>
            <person name="Garfield D.A."/>
            <person name="Garvin B.E."/>
            <person name="Gibson G."/>
            <person name="Gilbert D."/>
            <person name="Gnerre S."/>
            <person name="Godfrey J."/>
            <person name="Good R."/>
            <person name="Gotea V."/>
            <person name="Gravely B."/>
            <person name="Greenberg A.J."/>
            <person name="Griffiths-Jones S."/>
            <person name="Gross S."/>
            <person name="Guigo R."/>
            <person name="Gustafson E.A."/>
            <person name="Haerty W."/>
            <person name="Hahn M.W."/>
            <person name="Halligan D.L."/>
            <person name="Halpern A.L."/>
            <person name="Halter G.M."/>
            <person name="Han M.V."/>
            <person name="Heger A."/>
            <person name="Hillier L."/>
            <person name="Hinrichs A.S."/>
            <person name="Holmes I."/>
            <person name="Hoskins R.A."/>
            <person name="Hubisz M.J."/>
            <person name="Hultmark D."/>
            <person name="Huntley M.A."/>
            <person name="Jaffe D.B."/>
            <person name="Jagadeeshan S."/>
            <person name="Jeck W.R."/>
            <person name="Johnson J."/>
            <person name="Jones C.D."/>
            <person name="Jordan W.C."/>
            <person name="Karpen G.H."/>
            <person name="Kataoka E."/>
            <person name="Keightley P.D."/>
            <person name="Kheradpour P."/>
            <person name="Kirkness E.F."/>
            <person name="Koerich L.B."/>
            <person name="Kristiansen K."/>
            <person name="Kudrna D."/>
            <person name="Kulathinal R.J."/>
            <person name="Kumar S."/>
            <person name="Kwok R."/>
            <person name="Lander E."/>
            <person name="Langley C.H."/>
            <person name="Lapoint R."/>
            <person name="Lazzaro B.P."/>
            <person name="Lee S.J."/>
            <person name="Levesque L."/>
            <person name="Li R."/>
            <person name="Lin C.F."/>
            <person name="Lin M.F."/>
            <person name="Lindblad-Toh K."/>
            <person name="Llopart A."/>
            <person name="Long M."/>
            <person name="Low L."/>
            <person name="Lozovsky E."/>
            <person name="Lu J."/>
            <person name="Luo M."/>
            <person name="Machado C.A."/>
            <person name="Makalowski W."/>
            <person name="Marzo M."/>
            <person name="Matsuda M."/>
            <person name="Matzkin L."/>
            <person name="McAllister B."/>
            <person name="McBride C.S."/>
            <person name="McKernan B."/>
            <person name="McKernan K."/>
            <person name="Mendez-Lago M."/>
            <person name="Minx P."/>
            <person name="Mollenhauer M.U."/>
            <person name="Montooth K."/>
            <person name="Mount S.M."/>
            <person name="Mu X."/>
            <person name="Myers E."/>
            <person name="Negre B."/>
            <person name="Newfeld S."/>
            <person name="Nielsen R."/>
            <person name="Noor M.A."/>
            <person name="O'Grady P."/>
            <person name="Pachter L."/>
            <person name="Papaceit M."/>
            <person name="Parisi M.J."/>
            <person name="Parisi M."/>
            <person name="Parts L."/>
            <person name="Pedersen J.S."/>
            <person name="Pesole G."/>
            <person name="Phillippy A.M."/>
            <person name="Ponting C.P."/>
            <person name="Pop M."/>
            <person name="Porcelli D."/>
            <person name="Powell J.R."/>
            <person name="Prohaska S."/>
            <person name="Pruitt K."/>
            <person name="Puig M."/>
            <person name="Quesneville H."/>
            <person name="Ram K.R."/>
            <person name="Rand D."/>
            <person name="Rasmussen M.D."/>
            <person name="Reed L.K."/>
            <person name="Reenan R."/>
            <person name="Reily A."/>
            <person name="Remington K.A."/>
            <person name="Rieger T.T."/>
            <person name="Ritchie M.G."/>
            <person name="Robin C."/>
            <person name="Rogers Y.H."/>
            <person name="Rohde C."/>
            <person name="Rozas J."/>
            <person name="Rubenfield M.J."/>
            <person name="Ruiz A."/>
            <person name="Russo S."/>
            <person name="Salzberg S.L."/>
            <person name="Sanchez-Gracia A."/>
            <person name="Saranga D.J."/>
            <person name="Sato H."/>
            <person name="Schaeffer S.W."/>
            <person name="Schatz M.C."/>
            <person name="Schlenke T."/>
            <person name="Schwartz R."/>
            <person name="Segarra C."/>
            <person name="Singh R.S."/>
            <person name="Sirot L."/>
            <person name="Sirota M."/>
            <person name="Sisneros N.B."/>
            <person name="Smith C.D."/>
            <person name="Smith T.F."/>
            <person name="Spieth J."/>
            <person name="Stage D.E."/>
            <person name="Stark A."/>
            <person name="Stephan W."/>
            <person name="Strausberg R.L."/>
            <person name="Strempel S."/>
            <person name="Sturgill D."/>
            <person name="Sutton G."/>
            <person name="Sutton G.G."/>
            <person name="Tao W."/>
            <person name="Teichmann S."/>
            <person name="Tobari Y.N."/>
            <person name="Tomimura Y."/>
            <person name="Tsolas J.M."/>
            <person name="Valente V.L."/>
            <person name="Venter E."/>
            <person name="Venter J.C."/>
            <person name="Vicario S."/>
            <person name="Vieira F.G."/>
            <person name="Vilella A.J."/>
            <person name="Villasante A."/>
            <person name="Walenz B."/>
            <person name="Wang J."/>
            <person name="Wasserman M."/>
            <person name="Watts T."/>
            <person name="Wilson D."/>
            <person name="Wilson R.K."/>
            <person name="Wing R.A."/>
            <person name="Wolfner M.F."/>
            <person name="Wong A."/>
            <person name="Wong G.K."/>
            <person name="Wu C.I."/>
            <person name="Wu G."/>
            <person name="Yamamoto D."/>
            <person name="Yang H.P."/>
            <person name="Yang S.P."/>
            <person name="Yorke J.A."/>
            <person name="Yoshida K."/>
            <person name="Zdobnov E."/>
            <person name="Zhang P."/>
            <person name="Zhang Y."/>
            <person name="Zimin A.V."/>
            <person name="Baldwin J."/>
            <person name="Abdouelleil A."/>
            <person name="Abdulkadir J."/>
            <person name="Abebe A."/>
            <person name="Abera B."/>
            <person name="Abreu J."/>
            <person name="Acer S.C."/>
            <person name="Aftuck L."/>
            <person name="Alexander A."/>
            <person name="An P."/>
            <person name="Anderson E."/>
            <person name="Anderson S."/>
            <person name="Arachi H."/>
            <person name="Azer M."/>
            <person name="Bachantsang P."/>
            <person name="Barry A."/>
            <person name="Bayul T."/>
            <person name="Berlin A."/>
            <person name="Bessette D."/>
            <person name="Bloom T."/>
            <person name="Blye J."/>
            <person name="Boguslavskiy L."/>
            <person name="Bonnet C."/>
            <person name="Boukhgalter B."/>
            <person name="Bourzgui I."/>
            <person name="Brown A."/>
            <person name="Cahill P."/>
            <person name="Channer S."/>
            <person name="Cheshatsang Y."/>
            <person name="Chuda L."/>
            <person name="Citroen M."/>
            <person name="Collymore A."/>
            <person name="Cooke P."/>
            <person name="Costello M."/>
            <person name="D'Aco K."/>
            <person name="Daza R."/>
            <person name="De Haan G."/>
            <person name="DeGray S."/>
            <person name="DeMaso C."/>
            <person name="Dhargay N."/>
            <person name="Dooley K."/>
            <person name="Dooley E."/>
            <person name="Doricent M."/>
            <person name="Dorje P."/>
            <person name="Dorjee K."/>
            <person name="Dupes A."/>
            <person name="Elong R."/>
            <person name="Falk J."/>
            <person name="Farina A."/>
            <person name="Faro S."/>
            <person name="Ferguson D."/>
            <person name="Fisher S."/>
            <person name="Foley C.D."/>
            <person name="Franke A."/>
            <person name="Friedrich D."/>
            <person name="Gadbois L."/>
            <person name="Gearin G."/>
            <person name="Gearin C.R."/>
            <person name="Giannoukos G."/>
            <person name="Goode T."/>
            <person name="Graham J."/>
            <person name="Grandbois E."/>
            <person name="Grewal S."/>
            <person name="Gyaltsen K."/>
            <person name="Hafez N."/>
            <person name="Hagos B."/>
            <person name="Hall J."/>
            <person name="Henson C."/>
            <person name="Hollinger A."/>
            <person name="Honan T."/>
            <person name="Huard M.D."/>
            <person name="Hughes L."/>
            <person name="Hurhula B."/>
            <person name="Husby M.E."/>
            <person name="Kamat A."/>
            <person name="Kanga B."/>
            <person name="Kashin S."/>
            <person name="Khazanovich D."/>
            <person name="Kisner P."/>
            <person name="Lance K."/>
            <person name="Lara M."/>
            <person name="Lee W."/>
            <person name="Lennon N."/>
            <person name="Letendre F."/>
            <person name="LeVine R."/>
            <person name="Lipovsky A."/>
            <person name="Liu X."/>
            <person name="Liu J."/>
            <person name="Liu S."/>
            <person name="Lokyitsang T."/>
            <person name="Lokyitsang Y."/>
            <person name="Lubonja R."/>
            <person name="Lui A."/>
            <person name="MacDonald P."/>
            <person name="Magnisalis V."/>
            <person name="Maru K."/>
            <person name="Matthews C."/>
            <person name="McCusker W."/>
            <person name="McDonough S."/>
            <person name="Mehta T."/>
            <person name="Meldrim J."/>
            <person name="Meneus L."/>
            <person name="Mihai O."/>
            <person name="Mihalev A."/>
            <person name="Mihova T."/>
            <person name="Mittelman R."/>
            <person name="Mlenga V."/>
            <person name="Montmayeur A."/>
            <person name="Mulrain L."/>
            <person name="Navidi A."/>
            <person name="Naylor J."/>
            <person name="Negash T."/>
            <person name="Nguyen T."/>
            <person name="Nguyen N."/>
            <person name="Nicol R."/>
            <person name="Norbu C."/>
            <person name="Norbu N."/>
            <person name="Novod N."/>
            <person name="O'Neill B."/>
            <person name="Osman S."/>
            <person name="Markiewicz E."/>
            <person name="Oyono O.L."/>
            <person name="Patti C."/>
            <person name="Phunkhang P."/>
            <person name="Pierre F."/>
            <person name="Priest M."/>
            <person name="Raghuraman S."/>
            <person name="Rege F."/>
            <person name="Reyes R."/>
            <person name="Rise C."/>
            <person name="Rogov P."/>
            <person name="Ross K."/>
            <person name="Ryan E."/>
            <person name="Settipalli S."/>
            <person name="Shea T."/>
            <person name="Sherpa N."/>
            <person name="Shi L."/>
            <person name="Shih D."/>
            <person name="Sparrow T."/>
            <person name="Spaulding J."/>
            <person name="Stalker J."/>
            <person name="Stange-Thomann N."/>
            <person name="Stavropoulos S."/>
            <person name="Stone C."/>
            <person name="Strader C."/>
            <person name="Tesfaye S."/>
            <person name="Thomson T."/>
            <person name="Thoulutsang Y."/>
            <person name="Thoulutsang D."/>
            <person name="Topham K."/>
            <person name="Topping I."/>
            <person name="Tsamla T."/>
            <person name="Vassiliev H."/>
            <person name="Vo A."/>
            <person name="Wangchuk T."/>
            <person name="Wangdi T."/>
            <person name="Weiand M."/>
            <person name="Wilkinson J."/>
            <person name="Wilson A."/>
            <person name="Yadav S."/>
            <person name="Young G."/>
            <person name="Yu Q."/>
            <person name="Zembek L."/>
            <person name="Zhong D."/>
            <person name="Zimmer A."/>
            <person name="Zwirko Z."/>
            <person name="Jaffe D.B."/>
            <person name="Alvarez P."/>
            <person name="Brockman W."/>
            <person name="Butler J."/>
            <person name="Chin C."/>
            <person name="Gnerre S."/>
            <person name="Grabherr M."/>
            <person name="Kleber M."/>
            <person name="Mauceli E."/>
            <person name="MacCallum I."/>
        </authorList>
    </citation>
    <scope>NUCLEOTIDE SEQUENCE [LARGE SCALE GENOMIC DNA]</scope>
    <source>
        <strain evidence="4">Tai18E2 / Tucson 14021-0261.01</strain>
    </source>
</reference>
<dbReference type="KEGG" id="dya:Dyak_GE14642"/>
<feature type="domain" description="C-type lectin" evidence="2">
    <location>
        <begin position="153"/>
        <end position="268"/>
    </location>
</feature>
<proteinExistence type="predicted"/>
<dbReference type="PANTHER" id="PTHR22803">
    <property type="entry name" value="MANNOSE, PHOSPHOLIPASE, LECTIN RECEPTOR RELATED"/>
    <property type="match status" value="1"/>
</dbReference>
<dbReference type="eggNOG" id="KOG4297">
    <property type="taxonomic scope" value="Eukaryota"/>
</dbReference>
<dbReference type="Pfam" id="PF00059">
    <property type="entry name" value="Lectin_C"/>
    <property type="match status" value="1"/>
</dbReference>
<dbReference type="OMA" id="WNDKEDC"/>
<dbReference type="CDD" id="cd00037">
    <property type="entry name" value="CLECT"/>
    <property type="match status" value="1"/>
</dbReference>
<dbReference type="PhylomeDB" id="B4NZ41"/>
<dbReference type="HOGENOM" id="CLU_049894_13_0_1"/>
<protein>
    <recommendedName>
        <fullName evidence="2">C-type lectin domain-containing protein</fullName>
    </recommendedName>
</protein>
<evidence type="ECO:0000256" key="1">
    <source>
        <dbReference type="SAM" id="SignalP"/>
    </source>
</evidence>
<dbReference type="PROSITE" id="PS50041">
    <property type="entry name" value="C_TYPE_LECTIN_2"/>
    <property type="match status" value="1"/>
</dbReference>
<dbReference type="InterPro" id="IPR050111">
    <property type="entry name" value="C-type_lectin/snaclec_domain"/>
</dbReference>
<dbReference type="InterPro" id="IPR016187">
    <property type="entry name" value="CTDL_fold"/>
</dbReference>
<keyword evidence="4" id="KW-1185">Reference proteome</keyword>
<evidence type="ECO:0000313" key="3">
    <source>
        <dbReference type="EMBL" id="EDW87705.1"/>
    </source>
</evidence>
<dbReference type="SUPFAM" id="SSF56436">
    <property type="entry name" value="C-type lectin-like"/>
    <property type="match status" value="1"/>
</dbReference>
<accession>B4NZ41</accession>